<reference evidence="2" key="1">
    <citation type="submission" date="2021-01" db="EMBL/GenBank/DDBJ databases">
        <authorList>
            <person name="Corre E."/>
            <person name="Pelletier E."/>
            <person name="Niang G."/>
            <person name="Scheremetjew M."/>
            <person name="Finn R."/>
            <person name="Kale V."/>
            <person name="Holt S."/>
            <person name="Cochrane G."/>
            <person name="Meng A."/>
            <person name="Brown T."/>
            <person name="Cohen L."/>
        </authorList>
    </citation>
    <scope>NUCLEOTIDE SEQUENCE</scope>
    <source>
        <strain evidence="2">Isolate 1302-5</strain>
    </source>
</reference>
<sequence length="113" mass="13044">MNLEKVSISRKKRRPLPFARAAAIALKPNMRARERRSNATARGTSCKNGVSGKHEMTSRPPTRALRTMRRDRILRIERIYCHERDDPNKMRPFAEFCDGTKLVQTTTVHNTIP</sequence>
<dbReference type="EMBL" id="HBKQ01009893">
    <property type="protein sequence ID" value="CAE2216545.1"/>
    <property type="molecule type" value="Transcribed_RNA"/>
</dbReference>
<feature type="region of interest" description="Disordered" evidence="1">
    <location>
        <begin position="30"/>
        <end position="62"/>
    </location>
</feature>
<evidence type="ECO:0000256" key="1">
    <source>
        <dbReference type="SAM" id="MobiDB-lite"/>
    </source>
</evidence>
<gene>
    <name evidence="2" type="ORF">OAUR00152_LOCUS6671</name>
</gene>
<evidence type="ECO:0000313" key="2">
    <source>
        <dbReference type="EMBL" id="CAE2216545.1"/>
    </source>
</evidence>
<protein>
    <submittedName>
        <fullName evidence="2">Uncharacterized protein</fullName>
    </submittedName>
</protein>
<organism evidence="2">
    <name type="scientific">Odontella aurita</name>
    <dbReference type="NCBI Taxonomy" id="265563"/>
    <lineage>
        <taxon>Eukaryota</taxon>
        <taxon>Sar</taxon>
        <taxon>Stramenopiles</taxon>
        <taxon>Ochrophyta</taxon>
        <taxon>Bacillariophyta</taxon>
        <taxon>Mediophyceae</taxon>
        <taxon>Biddulphiophycidae</taxon>
        <taxon>Eupodiscales</taxon>
        <taxon>Odontellaceae</taxon>
        <taxon>Odontella</taxon>
    </lineage>
</organism>
<accession>A0A7S4I2A2</accession>
<dbReference type="AlphaFoldDB" id="A0A7S4I2A2"/>
<feature type="compositionally biased region" description="Polar residues" evidence="1">
    <location>
        <begin position="38"/>
        <end position="48"/>
    </location>
</feature>
<proteinExistence type="predicted"/>
<name>A0A7S4I2A2_9STRA</name>